<reference evidence="3 4" key="1">
    <citation type="journal article" date="2013" name="Genome Announc.">
        <title>Draft Genome Sequence of the Cellulolytic Bacterium Clostridium papyrosolvens C7 (ATCC 700395).</title>
        <authorList>
            <person name="Zepeda V."/>
            <person name="Dassa B."/>
            <person name="Borovok I."/>
            <person name="Lamed R."/>
            <person name="Bayer E.A."/>
            <person name="Cate J.H."/>
        </authorList>
    </citation>
    <scope>NUCLEOTIDE SEQUENCE [LARGE SCALE GENOMIC DNA]</scope>
    <source>
        <strain evidence="3 4">C7</strain>
    </source>
</reference>
<dbReference type="PATRIC" id="fig|1330534.3.peg.3656"/>
<feature type="domain" description="Siphovirus-type tail component C-terminal" evidence="2">
    <location>
        <begin position="181"/>
        <end position="280"/>
    </location>
</feature>
<dbReference type="STRING" id="1330534.L323_18425"/>
<dbReference type="Pfam" id="PF05709">
    <property type="entry name" value="Sipho_tail"/>
    <property type="match status" value="1"/>
</dbReference>
<dbReference type="Gene3D" id="2.40.30.200">
    <property type="match status" value="1"/>
</dbReference>
<feature type="domain" description="Siphovirus-type tail component RIFT-related" evidence="1">
    <location>
        <begin position="10"/>
        <end position="136"/>
    </location>
</feature>
<evidence type="ECO:0000313" key="3">
    <source>
        <dbReference type="EMBL" id="EPR08109.1"/>
    </source>
</evidence>
<dbReference type="Gene3D" id="2.60.120.860">
    <property type="match status" value="1"/>
</dbReference>
<evidence type="ECO:0008006" key="5">
    <source>
        <dbReference type="Google" id="ProtNLM"/>
    </source>
</evidence>
<dbReference type="InterPro" id="IPR008841">
    <property type="entry name" value="Siphovirus-type_tail_N"/>
</dbReference>
<sequence>MQKLIITNQRGDSITLCNKAPFFLETLDGASEVQVTIESQKSPGQDGSGYIGNTLEERELIIEGTILTRRNPNELLNARRKMQEVLNPKLGEVTITYINRSIVKEIKGIAQSTPVFPGKQGSKGVGYQKFLITLLCHQPFWLDTFYEGKELSYIVGGLKFKTTFPTAFSSRGFQRRAINSGDVSAPVNIEIKGPAVNPMVTNETTGEYIRINRELEENDVLSISTAFGEKHVLINGNNAFHYIDLNSTFWQLVPGENIVSYNSNNDSINTKVQIKWKNRYIGI</sequence>
<dbReference type="EMBL" id="ATAY01000094">
    <property type="protein sequence ID" value="EPR08109.1"/>
    <property type="molecule type" value="Genomic_DNA"/>
</dbReference>
<name>U4QYG2_9FIRM</name>
<protein>
    <recommendedName>
        <fullName evidence="5">Phage tail protein</fullName>
    </recommendedName>
</protein>
<evidence type="ECO:0000259" key="2">
    <source>
        <dbReference type="Pfam" id="PF22768"/>
    </source>
</evidence>
<evidence type="ECO:0000313" key="4">
    <source>
        <dbReference type="Proteomes" id="UP000016860"/>
    </source>
</evidence>
<dbReference type="AlphaFoldDB" id="U4QYG2"/>
<dbReference type="InterPro" id="IPR054738">
    <property type="entry name" value="Siphovirus-type_tail_C"/>
</dbReference>
<evidence type="ECO:0000259" key="1">
    <source>
        <dbReference type="Pfam" id="PF05709"/>
    </source>
</evidence>
<gene>
    <name evidence="3" type="ORF">L323_18425</name>
</gene>
<accession>U4QYG2</accession>
<comment type="caution">
    <text evidence="3">The sequence shown here is derived from an EMBL/GenBank/DDBJ whole genome shotgun (WGS) entry which is preliminary data.</text>
</comment>
<organism evidence="3 4">
    <name type="scientific">Ruminiclostridium papyrosolvens C7</name>
    <dbReference type="NCBI Taxonomy" id="1330534"/>
    <lineage>
        <taxon>Bacteria</taxon>
        <taxon>Bacillati</taxon>
        <taxon>Bacillota</taxon>
        <taxon>Clostridia</taxon>
        <taxon>Eubacteriales</taxon>
        <taxon>Oscillospiraceae</taxon>
        <taxon>Ruminiclostridium</taxon>
    </lineage>
</organism>
<proteinExistence type="predicted"/>
<dbReference type="RefSeq" id="WP_020817057.1">
    <property type="nucleotide sequence ID" value="NZ_ATAY01000094.1"/>
</dbReference>
<dbReference type="Proteomes" id="UP000016860">
    <property type="component" value="Unassembled WGS sequence"/>
</dbReference>
<dbReference type="Pfam" id="PF22768">
    <property type="entry name" value="SPP1_Dit"/>
    <property type="match status" value="1"/>
</dbReference>
<dbReference type="OrthoDB" id="2079081at2"/>